<feature type="transmembrane region" description="Helical" evidence="1">
    <location>
        <begin position="40"/>
        <end position="63"/>
    </location>
</feature>
<proteinExistence type="predicted"/>
<name>A0ABW6TS70_9ACTN</name>
<keyword evidence="1" id="KW-0812">Transmembrane</keyword>
<keyword evidence="1" id="KW-0472">Membrane</keyword>
<dbReference type="EMBL" id="JBIAUT010000001">
    <property type="protein sequence ID" value="MFF4215455.1"/>
    <property type="molecule type" value="Genomic_DNA"/>
</dbReference>
<reference evidence="2 3" key="1">
    <citation type="submission" date="2024-10" db="EMBL/GenBank/DDBJ databases">
        <title>The Natural Products Discovery Center: Release of the First 8490 Sequenced Strains for Exploring Actinobacteria Biosynthetic Diversity.</title>
        <authorList>
            <person name="Kalkreuter E."/>
            <person name="Kautsar S.A."/>
            <person name="Yang D."/>
            <person name="Bader C.D."/>
            <person name="Teijaro C.N."/>
            <person name="Fluegel L."/>
            <person name="Davis C.M."/>
            <person name="Simpson J.R."/>
            <person name="Lauterbach L."/>
            <person name="Steele A.D."/>
            <person name="Gui C."/>
            <person name="Meng S."/>
            <person name="Li G."/>
            <person name="Viehrig K."/>
            <person name="Ye F."/>
            <person name="Su P."/>
            <person name="Kiefer A.F."/>
            <person name="Nichols A."/>
            <person name="Cepeda A.J."/>
            <person name="Yan W."/>
            <person name="Fan B."/>
            <person name="Jiang Y."/>
            <person name="Adhikari A."/>
            <person name="Zheng C.-J."/>
            <person name="Schuster L."/>
            <person name="Cowan T.M."/>
            <person name="Smanski M.J."/>
            <person name="Chevrette M.G."/>
            <person name="De Carvalho L.P.S."/>
            <person name="Shen B."/>
        </authorList>
    </citation>
    <scope>NUCLEOTIDE SEQUENCE [LARGE SCALE GENOMIC DNA]</scope>
    <source>
        <strain evidence="2 3">NPDC001650</strain>
    </source>
</reference>
<evidence type="ECO:0000256" key="1">
    <source>
        <dbReference type="SAM" id="Phobius"/>
    </source>
</evidence>
<feature type="transmembrane region" description="Helical" evidence="1">
    <location>
        <begin position="6"/>
        <end position="28"/>
    </location>
</feature>
<dbReference type="Proteomes" id="UP001602123">
    <property type="component" value="Unassembled WGS sequence"/>
</dbReference>
<evidence type="ECO:0000313" key="3">
    <source>
        <dbReference type="Proteomes" id="UP001602123"/>
    </source>
</evidence>
<gene>
    <name evidence="2" type="ORF">ACFYZM_04160</name>
</gene>
<comment type="caution">
    <text evidence="2">The sequence shown here is derived from an EMBL/GenBank/DDBJ whole genome shotgun (WGS) entry which is preliminary data.</text>
</comment>
<keyword evidence="3" id="KW-1185">Reference proteome</keyword>
<sequence length="77" mass="8239">MHPNSYPSAWLPAGVVVALAFFVLVGYLARVLRATRRLPVVIAAIGGLITALPGVLYALYYVANSTTLPYVVNSTTF</sequence>
<evidence type="ECO:0000313" key="2">
    <source>
        <dbReference type="EMBL" id="MFF4215455.1"/>
    </source>
</evidence>
<accession>A0ABW6TS70</accession>
<protein>
    <submittedName>
        <fullName evidence="2">Uncharacterized protein</fullName>
    </submittedName>
</protein>
<organism evidence="2 3">
    <name type="scientific">Streptomyces nondiastaticus</name>
    <dbReference type="NCBI Taxonomy" id="3154512"/>
    <lineage>
        <taxon>Bacteria</taxon>
        <taxon>Bacillati</taxon>
        <taxon>Actinomycetota</taxon>
        <taxon>Actinomycetes</taxon>
        <taxon>Kitasatosporales</taxon>
        <taxon>Streptomycetaceae</taxon>
        <taxon>Streptomyces</taxon>
    </lineage>
</organism>
<dbReference type="RefSeq" id="WP_302865949.1">
    <property type="nucleotide sequence ID" value="NZ_JBIAUT010000001.1"/>
</dbReference>
<keyword evidence="1" id="KW-1133">Transmembrane helix</keyword>